<accession>A0ACB8VYK6</accession>
<dbReference type="EMBL" id="CM041546">
    <property type="protein sequence ID" value="KAI3360569.1"/>
    <property type="molecule type" value="Genomic_DNA"/>
</dbReference>
<reference evidence="1" key="1">
    <citation type="submission" date="2022-04" db="EMBL/GenBank/DDBJ databases">
        <title>Jade perch genome.</title>
        <authorList>
            <person name="Chao B."/>
        </authorList>
    </citation>
    <scope>NUCLEOTIDE SEQUENCE</scope>
    <source>
        <strain evidence="1">CB-2022</strain>
    </source>
</reference>
<sequence length="764" mass="83178">MDLTGLTDDMRQPLLLISLSLAVLLSANVLAQGPVPIQFQADPVLVQTGTEIVFTVQTVPQVFSMTWIYKGDTLGTWIPAGPSVNSVAQFVGRITISATQLRIGNAQLRDAGNYTVEVTPSATTGLTVNSRSIQLRVFDAVNGVSLFVPTVAVEGRNVSLQCTWTAGTEITVQWGKGGVAVTADSRITFSGGFLIINPARRSDTGMYTCTVSNLVSAQTATQSLTVYYGPDTPVLTKDAPKKCVGGGDVLVGQTVRLTCVSDSLPPALFSWQRDGQPVTSGQLDSGVLSLQTFSTNESGRYVCTARNSITGGTSAQGTDLAIVGEGQKVSWEIDLMPWDRLRGTPAYPSGRFQRRGTSPEFTSDYTADYTISPPIPNNRKPNRSQPQPQDQSTSRNRAPLRQDPPSVDRQTRSRSADLRVPNTRRATQLEAAHNTKRSPHTQRESAQRDIRGSPGGQTAPRQETTRSYNPRALPLMSQQISAPQGADTRALADPNHLSQAHMAQQHRATPIQTPPQGLGTQTQPVIHGANQPRQGGTAPVPFSFAQPNPSNLTQAALATHTERAQTFQNRRQQTQAALLHPGPQARAPAAEDQHPPTPPPVIPLAQFQTLPRSRTQATSPVRGAQPPRPPVNIPVAQRPLEIRQRHTLQPRPAARARTQDHAKIRARTHANTQAHNHKNPTHFTQPRQSKQMGFGLRATNKMNLFLRLVVEVQSVCLDHSFISLPIPCSHFRAQSPRGNDERWFISGDKKTTLSHRVCSRPLTQ</sequence>
<gene>
    <name evidence="1" type="ORF">L3Q82_002439</name>
</gene>
<protein>
    <submittedName>
        <fullName evidence="1">Uncharacterized protein</fullName>
    </submittedName>
</protein>
<name>A0ACB8VYK6_9TELE</name>
<dbReference type="Proteomes" id="UP000831701">
    <property type="component" value="Chromosome 16"/>
</dbReference>
<evidence type="ECO:0000313" key="2">
    <source>
        <dbReference type="Proteomes" id="UP000831701"/>
    </source>
</evidence>
<evidence type="ECO:0000313" key="1">
    <source>
        <dbReference type="EMBL" id="KAI3360569.1"/>
    </source>
</evidence>
<keyword evidence="2" id="KW-1185">Reference proteome</keyword>
<organism evidence="1 2">
    <name type="scientific">Scortum barcoo</name>
    <name type="common">barcoo grunter</name>
    <dbReference type="NCBI Taxonomy" id="214431"/>
    <lineage>
        <taxon>Eukaryota</taxon>
        <taxon>Metazoa</taxon>
        <taxon>Chordata</taxon>
        <taxon>Craniata</taxon>
        <taxon>Vertebrata</taxon>
        <taxon>Euteleostomi</taxon>
        <taxon>Actinopterygii</taxon>
        <taxon>Neopterygii</taxon>
        <taxon>Teleostei</taxon>
        <taxon>Neoteleostei</taxon>
        <taxon>Acanthomorphata</taxon>
        <taxon>Eupercaria</taxon>
        <taxon>Centrarchiformes</taxon>
        <taxon>Terapontoidei</taxon>
        <taxon>Terapontidae</taxon>
        <taxon>Scortum</taxon>
    </lineage>
</organism>
<comment type="caution">
    <text evidence="1">The sequence shown here is derived from an EMBL/GenBank/DDBJ whole genome shotgun (WGS) entry which is preliminary data.</text>
</comment>
<proteinExistence type="predicted"/>